<dbReference type="HOGENOM" id="CLU_008455_13_8_1"/>
<dbReference type="OrthoDB" id="2533084at2759"/>
<feature type="transmembrane region" description="Helical" evidence="5">
    <location>
        <begin position="472"/>
        <end position="493"/>
    </location>
</feature>
<dbReference type="GO" id="GO:0022857">
    <property type="term" value="F:transmembrane transporter activity"/>
    <property type="evidence" value="ECO:0007669"/>
    <property type="project" value="InterPro"/>
</dbReference>
<dbReference type="GO" id="GO:0005886">
    <property type="term" value="C:plasma membrane"/>
    <property type="evidence" value="ECO:0007669"/>
    <property type="project" value="TreeGrafter"/>
</dbReference>
<evidence type="ECO:0000256" key="1">
    <source>
        <dbReference type="ARBA" id="ARBA00004141"/>
    </source>
</evidence>
<feature type="domain" description="Major facilitator superfamily (MFS) profile" evidence="6">
    <location>
        <begin position="61"/>
        <end position="496"/>
    </location>
</feature>
<evidence type="ECO:0000256" key="2">
    <source>
        <dbReference type="ARBA" id="ARBA00022692"/>
    </source>
</evidence>
<feature type="transmembrane region" description="Helical" evidence="5">
    <location>
        <begin position="405"/>
        <end position="431"/>
    </location>
</feature>
<feature type="transmembrane region" description="Helical" evidence="5">
    <location>
        <begin position="156"/>
        <end position="177"/>
    </location>
</feature>
<dbReference type="RefSeq" id="XP_007745428.1">
    <property type="nucleotide sequence ID" value="XM_007747238.1"/>
</dbReference>
<organism evidence="7 8">
    <name type="scientific">Cladophialophora psammophila CBS 110553</name>
    <dbReference type="NCBI Taxonomy" id="1182543"/>
    <lineage>
        <taxon>Eukaryota</taxon>
        <taxon>Fungi</taxon>
        <taxon>Dikarya</taxon>
        <taxon>Ascomycota</taxon>
        <taxon>Pezizomycotina</taxon>
        <taxon>Eurotiomycetes</taxon>
        <taxon>Chaetothyriomycetidae</taxon>
        <taxon>Chaetothyriales</taxon>
        <taxon>Herpotrichiellaceae</taxon>
        <taxon>Cladophialophora</taxon>
    </lineage>
</organism>
<evidence type="ECO:0000256" key="3">
    <source>
        <dbReference type="ARBA" id="ARBA00022989"/>
    </source>
</evidence>
<dbReference type="Proteomes" id="UP000019471">
    <property type="component" value="Unassembled WGS sequence"/>
</dbReference>
<dbReference type="Gene3D" id="1.20.1250.20">
    <property type="entry name" value="MFS general substrate transporter like domains"/>
    <property type="match status" value="1"/>
</dbReference>
<name>W9X0X1_9EURO</name>
<dbReference type="Pfam" id="PF07690">
    <property type="entry name" value="MFS_1"/>
    <property type="match status" value="1"/>
</dbReference>
<proteinExistence type="predicted"/>
<dbReference type="SUPFAM" id="SSF103473">
    <property type="entry name" value="MFS general substrate transporter"/>
    <property type="match status" value="1"/>
</dbReference>
<protein>
    <recommendedName>
        <fullName evidence="6">Major facilitator superfamily (MFS) profile domain-containing protein</fullName>
    </recommendedName>
</protein>
<feature type="transmembrane region" description="Helical" evidence="5">
    <location>
        <begin position="291"/>
        <end position="322"/>
    </location>
</feature>
<evidence type="ECO:0000313" key="7">
    <source>
        <dbReference type="EMBL" id="EXJ70576.1"/>
    </source>
</evidence>
<feature type="transmembrane region" description="Helical" evidence="5">
    <location>
        <begin position="443"/>
        <end position="460"/>
    </location>
</feature>
<dbReference type="InterPro" id="IPR011701">
    <property type="entry name" value="MFS"/>
</dbReference>
<comment type="subcellular location">
    <subcellularLocation>
        <location evidence="1">Membrane</location>
        <topology evidence="1">Multi-pass membrane protein</topology>
    </subcellularLocation>
</comment>
<gene>
    <name evidence="7" type="ORF">A1O5_06646</name>
</gene>
<feature type="transmembrane region" description="Helical" evidence="5">
    <location>
        <begin position="125"/>
        <end position="144"/>
    </location>
</feature>
<sequence>MATIIVDKKRVLHVEGVPSSEKDPTQIPTSKVNRQGIVLVPQPSDDPQDPLNWSTAYKVLMLGILCLGAFSATCSAVANSSGFVAQAKVYHKTPIEISYSVSAGTAGVAAGPLLWLPITHKTGRVAGIFWGMALACGCTVWSALMTAHDDYNSFVVSRLMTCLFASVGTTTGSSFILEMFYLHQRGRAFAAYSIIMLSGTTIGPTFSGFIVQGASWTVQFWYLVALHGVVAILAFFFLYETGYTRPGGEEYPRQPRDFWANRLATLFGRRSVVANRTWKEMASLGWSQIRIFLLPVTLIFGGFQLVIFGWAVAFQALLAVFLQTPVGYGGYGFSPGRNAACWFTVAVCLVYGHSVGDRLSFYIARRYHKGIWKPEHRLHSLWIPLVVIPIGLGLIAASLQYHLHYMVLALGSFVFVFGVISTAPVSANYLVECFTKHSVETTAVVNFYRLILGLTVPFYVEDWEKAVHGPGWVFGMMALFTVAYTPLLLVLVLRGSSIRRLSAKLSTGLVSTEEGMSIAQGAATQTQGAH</sequence>
<keyword evidence="8" id="KW-1185">Reference proteome</keyword>
<evidence type="ECO:0000313" key="8">
    <source>
        <dbReference type="Proteomes" id="UP000019471"/>
    </source>
</evidence>
<feature type="transmembrane region" description="Helical" evidence="5">
    <location>
        <begin position="189"/>
        <end position="214"/>
    </location>
</feature>
<feature type="transmembrane region" description="Helical" evidence="5">
    <location>
        <begin position="342"/>
        <end position="361"/>
    </location>
</feature>
<evidence type="ECO:0000256" key="4">
    <source>
        <dbReference type="ARBA" id="ARBA00023136"/>
    </source>
</evidence>
<feature type="transmembrane region" description="Helical" evidence="5">
    <location>
        <begin position="220"/>
        <end position="239"/>
    </location>
</feature>
<dbReference type="eggNOG" id="KOG0255">
    <property type="taxonomic scope" value="Eukaryota"/>
</dbReference>
<keyword evidence="3 5" id="KW-1133">Transmembrane helix</keyword>
<dbReference type="PANTHER" id="PTHR23502">
    <property type="entry name" value="MAJOR FACILITATOR SUPERFAMILY"/>
    <property type="match status" value="1"/>
</dbReference>
<evidence type="ECO:0000259" key="6">
    <source>
        <dbReference type="PROSITE" id="PS50850"/>
    </source>
</evidence>
<comment type="caution">
    <text evidence="7">The sequence shown here is derived from an EMBL/GenBank/DDBJ whole genome shotgun (WGS) entry which is preliminary data.</text>
</comment>
<dbReference type="EMBL" id="AMGX01000009">
    <property type="protein sequence ID" value="EXJ70576.1"/>
    <property type="molecule type" value="Genomic_DNA"/>
</dbReference>
<evidence type="ECO:0000256" key="5">
    <source>
        <dbReference type="SAM" id="Phobius"/>
    </source>
</evidence>
<dbReference type="AlphaFoldDB" id="W9X0X1"/>
<keyword evidence="2 5" id="KW-0812">Transmembrane</keyword>
<dbReference type="InterPro" id="IPR020846">
    <property type="entry name" value="MFS_dom"/>
</dbReference>
<dbReference type="GeneID" id="19191355"/>
<dbReference type="PROSITE" id="PS50850">
    <property type="entry name" value="MFS"/>
    <property type="match status" value="1"/>
</dbReference>
<feature type="transmembrane region" description="Helical" evidence="5">
    <location>
        <begin position="381"/>
        <end position="399"/>
    </location>
</feature>
<dbReference type="PANTHER" id="PTHR23502:SF22">
    <property type="entry name" value="MAJOR FACILITATOR SUPERFAMILY (MFS) PROFILE DOMAIN-CONTAINING PROTEIN"/>
    <property type="match status" value="1"/>
</dbReference>
<feature type="transmembrane region" description="Helical" evidence="5">
    <location>
        <begin position="98"/>
        <end position="118"/>
    </location>
</feature>
<feature type="transmembrane region" description="Helical" evidence="5">
    <location>
        <begin position="59"/>
        <end position="78"/>
    </location>
</feature>
<keyword evidence="4 5" id="KW-0472">Membrane</keyword>
<accession>W9X0X1</accession>
<reference evidence="7 8" key="1">
    <citation type="submission" date="2013-03" db="EMBL/GenBank/DDBJ databases">
        <title>The Genome Sequence of Cladophialophora psammophila CBS 110553.</title>
        <authorList>
            <consortium name="The Broad Institute Genomics Platform"/>
            <person name="Cuomo C."/>
            <person name="de Hoog S."/>
            <person name="Gorbushina A."/>
            <person name="Walker B."/>
            <person name="Young S.K."/>
            <person name="Zeng Q."/>
            <person name="Gargeya S."/>
            <person name="Fitzgerald M."/>
            <person name="Haas B."/>
            <person name="Abouelleil A."/>
            <person name="Allen A.W."/>
            <person name="Alvarado L."/>
            <person name="Arachchi H.M."/>
            <person name="Berlin A.M."/>
            <person name="Chapman S.B."/>
            <person name="Gainer-Dewar J."/>
            <person name="Goldberg J."/>
            <person name="Griggs A."/>
            <person name="Gujja S."/>
            <person name="Hansen M."/>
            <person name="Howarth C."/>
            <person name="Imamovic A."/>
            <person name="Ireland A."/>
            <person name="Larimer J."/>
            <person name="McCowan C."/>
            <person name="Murphy C."/>
            <person name="Pearson M."/>
            <person name="Poon T.W."/>
            <person name="Priest M."/>
            <person name="Roberts A."/>
            <person name="Saif S."/>
            <person name="Shea T."/>
            <person name="Sisk P."/>
            <person name="Sykes S."/>
            <person name="Wortman J."/>
            <person name="Nusbaum C."/>
            <person name="Birren B."/>
        </authorList>
    </citation>
    <scope>NUCLEOTIDE SEQUENCE [LARGE SCALE GENOMIC DNA]</scope>
    <source>
        <strain evidence="7 8">CBS 110553</strain>
    </source>
</reference>
<dbReference type="InterPro" id="IPR036259">
    <property type="entry name" value="MFS_trans_sf"/>
</dbReference>